<evidence type="ECO:0000313" key="2">
    <source>
        <dbReference type="Proteomes" id="UP001144191"/>
    </source>
</evidence>
<dbReference type="SUPFAM" id="SSF48452">
    <property type="entry name" value="TPR-like"/>
    <property type="match status" value="1"/>
</dbReference>
<dbReference type="Proteomes" id="UP001144191">
    <property type="component" value="Unassembled WGS sequence"/>
</dbReference>
<organism evidence="1 2">
    <name type="scientific">Aspergillus niger</name>
    <dbReference type="NCBI Taxonomy" id="5061"/>
    <lineage>
        <taxon>Eukaryota</taxon>
        <taxon>Fungi</taxon>
        <taxon>Dikarya</taxon>
        <taxon>Ascomycota</taxon>
        <taxon>Pezizomycotina</taxon>
        <taxon>Eurotiomycetes</taxon>
        <taxon>Eurotiomycetidae</taxon>
        <taxon>Eurotiales</taxon>
        <taxon>Aspergillaceae</taxon>
        <taxon>Aspergillus</taxon>
        <taxon>Aspergillus subgen. Circumdati</taxon>
    </lineage>
</organism>
<protein>
    <submittedName>
        <fullName evidence="1">Uncharacterized protein</fullName>
    </submittedName>
</protein>
<dbReference type="InterPro" id="IPR011990">
    <property type="entry name" value="TPR-like_helical_dom_sf"/>
</dbReference>
<name>A0A9W6AC16_ASPNG</name>
<evidence type="ECO:0000313" key="1">
    <source>
        <dbReference type="EMBL" id="GLA56250.1"/>
    </source>
</evidence>
<dbReference type="AlphaFoldDB" id="A0A9W6AC16"/>
<comment type="caution">
    <text evidence="1">The sequence shown here is derived from an EMBL/GenBank/DDBJ whole genome shotgun (WGS) entry which is preliminary data.</text>
</comment>
<feature type="non-terminal residue" evidence="1">
    <location>
        <position position="1"/>
    </location>
</feature>
<gene>
    <name evidence="1" type="ORF">AnigIFM63604_006251</name>
</gene>
<sequence length="198" mass="23053">FLYARACFENCLRDDDPSYRHIQYHLADIYCELGCAEQAKDLLRKDVEQLRHVQGRKSKAFRRLSLPLAEAHINLSQFNTERYILEEVLQVHESMQNHDVTDQLGHVRTLISLARVDWYEKMYSSADQKLSRATVLAEKYPSFIKRGFDVAFVNLFHSVVKRALASELLSEVPRGYFMSGTGTYFFEEIFSNAWTDIS</sequence>
<reference evidence="1" key="1">
    <citation type="submission" date="2022-07" db="EMBL/GenBank/DDBJ databases">
        <title>Taxonomy of Aspergillus series Nigri: significant species reduction supported by multi-species coalescent approaches.</title>
        <authorList>
            <person name="Bian C."/>
            <person name="Kusuya Y."/>
            <person name="Sklenar F."/>
            <person name="D'hooge E."/>
            <person name="Yaguchi T."/>
            <person name="Takahashi H."/>
            <person name="Hubka V."/>
        </authorList>
    </citation>
    <scope>NUCLEOTIDE SEQUENCE</scope>
    <source>
        <strain evidence="1">IFM 63604</strain>
    </source>
</reference>
<dbReference type="EMBL" id="BRPB01000366">
    <property type="protein sequence ID" value="GLA56250.1"/>
    <property type="molecule type" value="Genomic_DNA"/>
</dbReference>
<proteinExistence type="predicted"/>
<accession>A0A9W6AC16</accession>
<dbReference type="Gene3D" id="1.25.40.10">
    <property type="entry name" value="Tetratricopeptide repeat domain"/>
    <property type="match status" value="1"/>
</dbReference>